<dbReference type="Proteomes" id="UP001244552">
    <property type="component" value="Unassembled WGS sequence"/>
</dbReference>
<dbReference type="Gene3D" id="3.40.50.300">
    <property type="entry name" value="P-loop containing nucleotide triphosphate hydrolases"/>
    <property type="match status" value="2"/>
</dbReference>
<dbReference type="InterPro" id="IPR002543">
    <property type="entry name" value="FtsK_dom"/>
</dbReference>
<feature type="region of interest" description="Disordered" evidence="1">
    <location>
        <begin position="263"/>
        <end position="283"/>
    </location>
</feature>
<feature type="compositionally biased region" description="Polar residues" evidence="1">
    <location>
        <begin position="268"/>
        <end position="277"/>
    </location>
</feature>
<organism evidence="3 4">
    <name type="scientific">Azospirillum picis</name>
    <dbReference type="NCBI Taxonomy" id="488438"/>
    <lineage>
        <taxon>Bacteria</taxon>
        <taxon>Pseudomonadati</taxon>
        <taxon>Pseudomonadota</taxon>
        <taxon>Alphaproteobacteria</taxon>
        <taxon>Rhodospirillales</taxon>
        <taxon>Azospirillaceae</taxon>
        <taxon>Azospirillum</taxon>
    </lineage>
</organism>
<comment type="caution">
    <text evidence="3">The sequence shown here is derived from an EMBL/GenBank/DDBJ whole genome shotgun (WGS) entry which is preliminary data.</text>
</comment>
<keyword evidence="4" id="KW-1185">Reference proteome</keyword>
<feature type="region of interest" description="Disordered" evidence="1">
    <location>
        <begin position="303"/>
        <end position="342"/>
    </location>
</feature>
<dbReference type="CDD" id="cd01127">
    <property type="entry name" value="TrwB_TraG_TraD_VirD4"/>
    <property type="match status" value="1"/>
</dbReference>
<name>A0ABU0MI47_9PROT</name>
<dbReference type="SUPFAM" id="SSF52540">
    <property type="entry name" value="P-loop containing nucleoside triphosphate hydrolases"/>
    <property type="match status" value="1"/>
</dbReference>
<dbReference type="Pfam" id="PF01580">
    <property type="entry name" value="FtsK_SpoIIIE"/>
    <property type="match status" value="1"/>
</dbReference>
<protein>
    <recommendedName>
        <fullName evidence="2">FtsK domain-containing protein</fullName>
    </recommendedName>
</protein>
<accession>A0ABU0MI47</accession>
<feature type="compositionally biased region" description="Low complexity" evidence="1">
    <location>
        <begin position="303"/>
        <end position="325"/>
    </location>
</feature>
<feature type="compositionally biased region" description="Polar residues" evidence="1">
    <location>
        <begin position="333"/>
        <end position="342"/>
    </location>
</feature>
<dbReference type="InterPro" id="IPR051162">
    <property type="entry name" value="T4SS_component"/>
</dbReference>
<sequence length="1037" mass="113581">MTAQTLAARNELSVSSPLPEAIGGGLATARRLIYRDYLANLQQFGVFCPDGEHSFDPDVAVRVFKLSRLVQENRADTLESATAVYTALGAAGYAVFLLLRCDGRGEHSLYIGTRCLPEGRGGDAAGKLLDKSFKGHFPGSSLEKLNNVQTRELLDFVQPVRSSPSTCVTAVTGIPSLSTDERDNFTQGLERFIDAAGQHPYMALILAEPVSPQTLHQIQAGYEETASHLAPLQSTQLAYGVQDSFAVSETIGRNFSTSIGASLGRTMTEGNTETTGDSWGVSGGVGTPLPFTPFLSANYSKNKSSSYSKSQSDSTTTTESISEGSSDSRGETETTGSSRQITLTVQDKTVEKLLNKIDHHLQRIDEARAYGGWNTAAYFIGPDTETAQSLSSLFLGLMRGGDSGAEDFAITCWNHKRQQHRDNVLAWLKRLTHPRLQPDFSEGVHISHISPATLVSGREMALQLSLPRRSTEATTVMDVPVFGRRRQLLDQGSQQTPSRSLYLGTLRHLWRDDSHQNIELDLDKLAAHALVTGTTGVGKTTTIMSLLARAHRMGVPFMVIEPAKGEYKQLQGLGTTAHPVRYCVAGRSGPNALRLNPLVFPDGIELADHIDRVCTVFNAAFPMYAAMPQILEEAVYRAYEELGWDSISSRSIRGRIFPTLGRVAELIPEIVRNLGFSEQVSSDYVGALTTRLRALCRGALGKTLLCHQNEETAWEDLLTNSSIIDLSSMGSPEKRALLMGVLFMRLYETRLSSGVPNNGKLRHLMILEEAHVLLKRTATEQSQEGSNPRGLAVEAFANALAEMRGYGQGFIIADQSASALDDCVLRNTNIKIVMRAPFEVDRIALGGALALSEEQAKQLARLENHTAVVSQSDWLEPLLCHIKPEEIPSANISLAPEVSGKERRIRTDLLWTLFADRLHLPQELPEIDVEAAAFALGATKRQAVDLARDCARPLPRTSQTLERHIRTILPDVGGASLRFLSAQACFNHIMATLEEQTYFVADDIGMVVAAEIINVTRMVEPQQLRKCIEQIQGRYLP</sequence>
<gene>
    <name evidence="3" type="ORF">QO018_001976</name>
</gene>
<reference evidence="3 4" key="1">
    <citation type="submission" date="2023-07" db="EMBL/GenBank/DDBJ databases">
        <title>Genomic Encyclopedia of Type Strains, Phase IV (KMG-IV): sequencing the most valuable type-strain genomes for metagenomic binning, comparative biology and taxonomic classification.</title>
        <authorList>
            <person name="Goeker M."/>
        </authorList>
    </citation>
    <scope>NUCLEOTIDE SEQUENCE [LARGE SCALE GENOMIC DNA]</scope>
    <source>
        <strain evidence="3 4">DSM 19922</strain>
    </source>
</reference>
<proteinExistence type="predicted"/>
<feature type="domain" description="FtsK" evidence="2">
    <location>
        <begin position="514"/>
        <end position="580"/>
    </location>
</feature>
<dbReference type="RefSeq" id="WP_209980980.1">
    <property type="nucleotide sequence ID" value="NZ_JAGINO010000005.1"/>
</dbReference>
<evidence type="ECO:0000259" key="2">
    <source>
        <dbReference type="Pfam" id="PF01580"/>
    </source>
</evidence>
<dbReference type="PANTHER" id="PTHR30121:SF6">
    <property type="entry name" value="SLR6007 PROTEIN"/>
    <property type="match status" value="1"/>
</dbReference>
<evidence type="ECO:0000256" key="1">
    <source>
        <dbReference type="SAM" id="MobiDB-lite"/>
    </source>
</evidence>
<evidence type="ECO:0000313" key="4">
    <source>
        <dbReference type="Proteomes" id="UP001244552"/>
    </source>
</evidence>
<dbReference type="PANTHER" id="PTHR30121">
    <property type="entry name" value="UNCHARACTERIZED PROTEIN YJGR-RELATED"/>
    <property type="match status" value="1"/>
</dbReference>
<evidence type="ECO:0000313" key="3">
    <source>
        <dbReference type="EMBL" id="MDQ0533127.1"/>
    </source>
</evidence>
<dbReference type="InterPro" id="IPR027417">
    <property type="entry name" value="P-loop_NTPase"/>
</dbReference>
<dbReference type="EMBL" id="JAUSVU010000005">
    <property type="protein sequence ID" value="MDQ0533127.1"/>
    <property type="molecule type" value="Genomic_DNA"/>
</dbReference>